<dbReference type="InterPro" id="IPR007593">
    <property type="entry name" value="CD225/Dispanin_fam"/>
</dbReference>
<dbReference type="AlphaFoldDB" id="D9SKY6"/>
<dbReference type="STRING" id="573061.Clocel_3892"/>
<feature type="domain" description="Zinc-ribbon" evidence="7">
    <location>
        <begin position="2"/>
        <end position="24"/>
    </location>
</feature>
<name>D9SKY6_CLOC7</name>
<dbReference type="RefSeq" id="WP_010073899.1">
    <property type="nucleotide sequence ID" value="NC_014393.1"/>
</dbReference>
<evidence type="ECO:0000256" key="6">
    <source>
        <dbReference type="SAM" id="Phobius"/>
    </source>
</evidence>
<comment type="subcellular location">
    <subcellularLocation>
        <location evidence="1">Membrane</location>
    </subcellularLocation>
</comment>
<evidence type="ECO:0000313" key="8">
    <source>
        <dbReference type="EMBL" id="ADL53558.1"/>
    </source>
</evidence>
<evidence type="ECO:0000256" key="2">
    <source>
        <dbReference type="ARBA" id="ARBA00022692"/>
    </source>
</evidence>
<dbReference type="GO" id="GO:0016020">
    <property type="term" value="C:membrane"/>
    <property type="evidence" value="ECO:0007669"/>
    <property type="project" value="UniProtKB-SubCell"/>
</dbReference>
<feature type="transmembrane region" description="Helical" evidence="6">
    <location>
        <begin position="163"/>
        <end position="184"/>
    </location>
</feature>
<evidence type="ECO:0000259" key="7">
    <source>
        <dbReference type="Pfam" id="PF13240"/>
    </source>
</evidence>
<evidence type="ECO:0000256" key="1">
    <source>
        <dbReference type="ARBA" id="ARBA00004370"/>
    </source>
</evidence>
<evidence type="ECO:0000313" key="9">
    <source>
        <dbReference type="Proteomes" id="UP000002730"/>
    </source>
</evidence>
<evidence type="ECO:0000256" key="3">
    <source>
        <dbReference type="ARBA" id="ARBA00022989"/>
    </source>
</evidence>
<accession>D9SKY6</accession>
<gene>
    <name evidence="8" type="ordered locus">Clocel_3892</name>
</gene>
<dbReference type="HOGENOM" id="CLU_1452073_0_0_9"/>
<dbReference type="EMBL" id="CP002160">
    <property type="protein sequence ID" value="ADL53558.1"/>
    <property type="molecule type" value="Genomic_DNA"/>
</dbReference>
<sequence length="186" mass="21243">MFCRLCGKEAAEDARYCEKCGAKLPEREESQITSEKNVEMNSSQLDSIKENSSLNVYDEDTKENEKNDMIPEEKRDIDETLDNQGHTEKKENYNEANMPKNYNNDRKPSESVPDYLVWAIMSIFCCCIPFTIIAIVYSAKVNNALSKGDIEEAKINSEKAKNWTLAAFICGIIYILIVLIFIMLNT</sequence>
<dbReference type="Proteomes" id="UP000002730">
    <property type="component" value="Chromosome"/>
</dbReference>
<feature type="compositionally biased region" description="Basic and acidic residues" evidence="5">
    <location>
        <begin position="63"/>
        <end position="78"/>
    </location>
</feature>
<feature type="compositionally biased region" description="Polar residues" evidence="5">
    <location>
        <begin position="31"/>
        <end position="55"/>
    </location>
</feature>
<organism evidence="8 9">
    <name type="scientific">Clostridium cellulovorans (strain ATCC 35296 / DSM 3052 / OCM 3 / 743B)</name>
    <dbReference type="NCBI Taxonomy" id="573061"/>
    <lineage>
        <taxon>Bacteria</taxon>
        <taxon>Bacillati</taxon>
        <taxon>Bacillota</taxon>
        <taxon>Clostridia</taxon>
        <taxon>Eubacteriales</taxon>
        <taxon>Clostridiaceae</taxon>
        <taxon>Clostridium</taxon>
    </lineage>
</organism>
<proteinExistence type="predicted"/>
<dbReference type="Pfam" id="PF13240">
    <property type="entry name" value="Zn_Ribbon_1"/>
    <property type="match status" value="1"/>
</dbReference>
<evidence type="ECO:0000256" key="5">
    <source>
        <dbReference type="SAM" id="MobiDB-lite"/>
    </source>
</evidence>
<keyword evidence="9" id="KW-1185">Reference proteome</keyword>
<feature type="region of interest" description="Disordered" evidence="5">
    <location>
        <begin position="26"/>
        <end position="105"/>
    </location>
</feature>
<dbReference type="eggNOG" id="COG4640">
    <property type="taxonomic scope" value="Bacteria"/>
</dbReference>
<dbReference type="PANTHER" id="PTHR14948:SF44">
    <property type="entry name" value="PROLINE-RICH TRANSMEMBRANE PROTEIN 1-LIKE"/>
    <property type="match status" value="1"/>
</dbReference>
<keyword evidence="3 6" id="KW-1133">Transmembrane helix</keyword>
<dbReference type="InterPro" id="IPR051423">
    <property type="entry name" value="CD225/Dispanin"/>
</dbReference>
<reference evidence="8 9" key="1">
    <citation type="submission" date="2010-08" db="EMBL/GenBank/DDBJ databases">
        <title>Complete sequence of Clostridium cellulovorans 743B.</title>
        <authorList>
            <consortium name="US DOE Joint Genome Institute"/>
            <person name="Lucas S."/>
            <person name="Copeland A."/>
            <person name="Lapidus A."/>
            <person name="Cheng J.-F."/>
            <person name="Bruce D."/>
            <person name="Goodwin L."/>
            <person name="Pitluck S."/>
            <person name="Chertkov O."/>
            <person name="Detter J.C."/>
            <person name="Han C."/>
            <person name="Tapia R."/>
            <person name="Land M."/>
            <person name="Hauser L."/>
            <person name="Chang Y.-J."/>
            <person name="Jeffries C."/>
            <person name="Kyrpides N."/>
            <person name="Ivanova N."/>
            <person name="Mikhailova N."/>
            <person name="Hemme C.L."/>
            <person name="Woyke T."/>
        </authorList>
    </citation>
    <scope>NUCLEOTIDE SEQUENCE [LARGE SCALE GENOMIC DNA]</scope>
    <source>
        <strain evidence="9">ATCC 35296 / DSM 3052 / OCM 3 / 743B</strain>
    </source>
</reference>
<keyword evidence="4 6" id="KW-0472">Membrane</keyword>
<dbReference type="PANTHER" id="PTHR14948">
    <property type="entry name" value="NG5"/>
    <property type="match status" value="1"/>
</dbReference>
<protein>
    <submittedName>
        <fullName evidence="8">Interferon-induced transmembrane protein</fullName>
    </submittedName>
</protein>
<feature type="transmembrane region" description="Helical" evidence="6">
    <location>
        <begin position="115"/>
        <end position="137"/>
    </location>
</feature>
<keyword evidence="2 6" id="KW-0812">Transmembrane</keyword>
<dbReference type="InterPro" id="IPR026870">
    <property type="entry name" value="Zinc_ribbon_dom"/>
</dbReference>
<evidence type="ECO:0000256" key="4">
    <source>
        <dbReference type="ARBA" id="ARBA00023136"/>
    </source>
</evidence>
<dbReference type="OrthoDB" id="90521at2"/>
<dbReference type="Pfam" id="PF04505">
    <property type="entry name" value="CD225"/>
    <property type="match status" value="1"/>
</dbReference>
<dbReference type="KEGG" id="ccb:Clocel_3892"/>